<evidence type="ECO:0000259" key="5">
    <source>
        <dbReference type="PROSITE" id="PS50114"/>
    </source>
</evidence>
<sequence>MNPSNNNNNNIGYSNWDKKNDVLKTFRHINPTINKLPSISYMLIPQQKDNQKNNKKETVIETKLVETAGTKETNRLAKENLFHSSSPLSTIAIESTNQPVNYEFRIPASHQRTSSLDSLMNAAENLEHVDHNLQSKIPNLQRIKSMFLENINVLERKYCGNINQNLTTIREEEIFETLRNLQKLSLELHELILDILEPQRGELVATSQSISNPSLSPAEKNSLSTIDLPQPRMTLLPPLILNENSQTIPRMTGFKFPYIKSHFLTPNGNNTNLQKKVIVEEEPYNAPLEQNLQYKPLVFNKTNHLLQTPKREEYSNITPNYETPTAQSNLVVTNPFNKSGNSFTLFPQNNNGKSTIITPVSQGKNHISQKNKGTANTVFIPPLNHEPQTVKVTPKTSREEDIIFSDLMQVENEPKMDIPYNVKRIKTGSTTKNLTSRKGAPIGITTTLKLTNKSLMEKSIKKYKQKEEFEHNETYLPTRESVTIGKHFENKGPIMQIQDMGKIESKKKSREKDKGEEGVEEVNKKCFHCQSSKTPEWRAGPYGGENICNACGLFYRKIVSKFGEKGGNLLMKYRQLVCPTNRRVPPYIEIPEEYMIRFSKESGFNQFSS</sequence>
<dbReference type="EMBL" id="JAWIZZ010000051">
    <property type="protein sequence ID" value="KAK5778815.1"/>
    <property type="molecule type" value="Genomic_DNA"/>
</dbReference>
<dbReference type="Gene3D" id="3.30.50.10">
    <property type="entry name" value="Erythroid Transcription Factor GATA-1, subunit A"/>
    <property type="match status" value="1"/>
</dbReference>
<dbReference type="Pfam" id="PF00320">
    <property type="entry name" value="GATA"/>
    <property type="match status" value="1"/>
</dbReference>
<dbReference type="GO" id="GO:0043565">
    <property type="term" value="F:sequence-specific DNA binding"/>
    <property type="evidence" value="ECO:0007669"/>
    <property type="project" value="InterPro"/>
</dbReference>
<dbReference type="GO" id="GO:0006355">
    <property type="term" value="P:regulation of DNA-templated transcription"/>
    <property type="evidence" value="ECO:0007669"/>
    <property type="project" value="InterPro"/>
</dbReference>
<feature type="domain" description="GATA-type" evidence="5">
    <location>
        <begin position="520"/>
        <end position="556"/>
    </location>
</feature>
<evidence type="ECO:0000256" key="4">
    <source>
        <dbReference type="PROSITE-ProRule" id="PRU00094"/>
    </source>
</evidence>
<evidence type="ECO:0000313" key="7">
    <source>
        <dbReference type="Proteomes" id="UP001306508"/>
    </source>
</evidence>
<reference evidence="7" key="1">
    <citation type="submission" date="2023-07" db="EMBL/GenBank/DDBJ databases">
        <title>A draft genome of Kazachstania heterogenica Y-27499.</title>
        <authorList>
            <person name="Donic C."/>
            <person name="Kralova J.S."/>
            <person name="Fidel L."/>
            <person name="Ben-Dor S."/>
            <person name="Jung S."/>
        </authorList>
    </citation>
    <scope>NUCLEOTIDE SEQUENCE [LARGE SCALE GENOMIC DNA]</scope>
    <source>
        <strain evidence="7">Y27499</strain>
    </source>
</reference>
<dbReference type="Proteomes" id="UP001306508">
    <property type="component" value="Unassembled WGS sequence"/>
</dbReference>
<evidence type="ECO:0000256" key="3">
    <source>
        <dbReference type="ARBA" id="ARBA00022833"/>
    </source>
</evidence>
<dbReference type="AlphaFoldDB" id="A0AAN8A809"/>
<organism evidence="6 7">
    <name type="scientific">Arxiozyma heterogenica</name>
    <dbReference type="NCBI Taxonomy" id="278026"/>
    <lineage>
        <taxon>Eukaryota</taxon>
        <taxon>Fungi</taxon>
        <taxon>Dikarya</taxon>
        <taxon>Ascomycota</taxon>
        <taxon>Saccharomycotina</taxon>
        <taxon>Saccharomycetes</taxon>
        <taxon>Saccharomycetales</taxon>
        <taxon>Saccharomycetaceae</taxon>
        <taxon>Arxiozyma</taxon>
    </lineage>
</organism>
<comment type="caution">
    <text evidence="6">The sequence shown here is derived from an EMBL/GenBank/DDBJ whole genome shotgun (WGS) entry which is preliminary data.</text>
</comment>
<dbReference type="InterPro" id="IPR013088">
    <property type="entry name" value="Znf_NHR/GATA"/>
</dbReference>
<dbReference type="PROSITE" id="PS00344">
    <property type="entry name" value="GATA_ZN_FINGER_1"/>
    <property type="match status" value="1"/>
</dbReference>
<gene>
    <name evidence="6" type="ORF">RI543_003739</name>
</gene>
<keyword evidence="3" id="KW-0862">Zinc</keyword>
<dbReference type="GO" id="GO:0008270">
    <property type="term" value="F:zinc ion binding"/>
    <property type="evidence" value="ECO:0007669"/>
    <property type="project" value="UniProtKB-KW"/>
</dbReference>
<dbReference type="SMART" id="SM00401">
    <property type="entry name" value="ZnF_GATA"/>
    <property type="match status" value="1"/>
</dbReference>
<evidence type="ECO:0000313" key="6">
    <source>
        <dbReference type="EMBL" id="KAK5778815.1"/>
    </source>
</evidence>
<dbReference type="PANTHER" id="PTHR45658:SF18">
    <property type="entry name" value="PROTEIN GAT2"/>
    <property type="match status" value="1"/>
</dbReference>
<dbReference type="InterPro" id="IPR051140">
    <property type="entry name" value="GATA_TF"/>
</dbReference>
<keyword evidence="7" id="KW-1185">Reference proteome</keyword>
<evidence type="ECO:0000256" key="1">
    <source>
        <dbReference type="ARBA" id="ARBA00022723"/>
    </source>
</evidence>
<dbReference type="CDD" id="cd00202">
    <property type="entry name" value="ZnF_GATA"/>
    <property type="match status" value="1"/>
</dbReference>
<keyword evidence="1" id="KW-0479">Metal-binding</keyword>
<keyword evidence="2 4" id="KW-0863">Zinc-finger</keyword>
<name>A0AAN8A809_9SACH</name>
<accession>A0AAN8A809</accession>
<proteinExistence type="predicted"/>
<dbReference type="PROSITE" id="PS50114">
    <property type="entry name" value="GATA_ZN_FINGER_2"/>
    <property type="match status" value="1"/>
</dbReference>
<dbReference type="InterPro" id="IPR000679">
    <property type="entry name" value="Znf_GATA"/>
</dbReference>
<dbReference type="SUPFAM" id="SSF57716">
    <property type="entry name" value="Glucocorticoid receptor-like (DNA-binding domain)"/>
    <property type="match status" value="1"/>
</dbReference>
<evidence type="ECO:0000256" key="2">
    <source>
        <dbReference type="ARBA" id="ARBA00022771"/>
    </source>
</evidence>
<dbReference type="PANTHER" id="PTHR45658">
    <property type="entry name" value="GATA TRANSCRIPTION FACTOR"/>
    <property type="match status" value="1"/>
</dbReference>
<protein>
    <recommendedName>
        <fullName evidence="5">GATA-type domain-containing protein</fullName>
    </recommendedName>
</protein>